<dbReference type="GO" id="GO:0003723">
    <property type="term" value="F:RNA binding"/>
    <property type="evidence" value="ECO:0007669"/>
    <property type="project" value="TreeGrafter"/>
</dbReference>
<dbReference type="GO" id="GO:0006364">
    <property type="term" value="P:rRNA processing"/>
    <property type="evidence" value="ECO:0007669"/>
    <property type="project" value="TreeGrafter"/>
</dbReference>
<dbReference type="GO" id="GO:0030687">
    <property type="term" value="C:preribosome, large subunit precursor"/>
    <property type="evidence" value="ECO:0007669"/>
    <property type="project" value="TreeGrafter"/>
</dbReference>
<name>A0A812DN44_ACAPH</name>
<keyword evidence="3" id="KW-1185">Reference proteome</keyword>
<dbReference type="Proteomes" id="UP000597762">
    <property type="component" value="Unassembled WGS sequence"/>
</dbReference>
<dbReference type="GO" id="GO:0000956">
    <property type="term" value="P:nuclear-transcribed mRNA catabolic process"/>
    <property type="evidence" value="ECO:0007669"/>
    <property type="project" value="TreeGrafter"/>
</dbReference>
<dbReference type="Gene3D" id="3.90.105.20">
    <property type="match status" value="1"/>
</dbReference>
<dbReference type="OrthoDB" id="10262308at2759"/>
<feature type="domain" description="Large ribosomal subunit protein uL10-like insertion" evidence="1">
    <location>
        <begin position="17"/>
        <end position="86"/>
    </location>
</feature>
<protein>
    <submittedName>
        <fullName evidence="2">MRT4</fullName>
    </submittedName>
</protein>
<dbReference type="EMBL" id="CAHIKZ030003666">
    <property type="protein sequence ID" value="CAE1302891.1"/>
    <property type="molecule type" value="Genomic_DNA"/>
</dbReference>
<sequence length="150" mass="16927">MIDGICYFESYIVSDFARSGNLAITDIEVKSGPLLNFSHSMEPQLRQLGLPTTLKKGVVTLITDYTICKHGEKLTPEQARILKLFGHMMAEFQMNIEGMWSNDGSWEVFKNSDSTVPNKVTFQASDADITMMKQDDEILDVKNKNKENTV</sequence>
<dbReference type="PANTHER" id="PTHR45841:SF1">
    <property type="entry name" value="MRNA TURNOVER PROTEIN 4 HOMOLOG"/>
    <property type="match status" value="1"/>
</dbReference>
<evidence type="ECO:0000259" key="1">
    <source>
        <dbReference type="Pfam" id="PF17777"/>
    </source>
</evidence>
<dbReference type="PANTHER" id="PTHR45841">
    <property type="entry name" value="MRNA TURNOVER PROTEIN 4 MRTO4"/>
    <property type="match status" value="1"/>
</dbReference>
<dbReference type="GO" id="GO:0042273">
    <property type="term" value="P:ribosomal large subunit biogenesis"/>
    <property type="evidence" value="ECO:0007669"/>
    <property type="project" value="TreeGrafter"/>
</dbReference>
<proteinExistence type="predicted"/>
<dbReference type="GO" id="GO:0005730">
    <property type="term" value="C:nucleolus"/>
    <property type="evidence" value="ECO:0007669"/>
    <property type="project" value="TreeGrafter"/>
</dbReference>
<gene>
    <name evidence="2" type="ORF">SPHA_55269</name>
</gene>
<evidence type="ECO:0000313" key="2">
    <source>
        <dbReference type="EMBL" id="CAE1302891.1"/>
    </source>
</evidence>
<dbReference type="InterPro" id="IPR051742">
    <property type="entry name" value="Ribosome_Assembly_uL10"/>
</dbReference>
<comment type="caution">
    <text evidence="2">The sequence shown here is derived from an EMBL/GenBank/DDBJ whole genome shotgun (WGS) entry which is preliminary data.</text>
</comment>
<dbReference type="FunFam" id="3.90.105.20:FF:000002">
    <property type="entry name" value="Ribosome assembly factor mrt4"/>
    <property type="match status" value="1"/>
</dbReference>
<dbReference type="InterPro" id="IPR043164">
    <property type="entry name" value="Ribosomal_uL10-like_insert_sf"/>
</dbReference>
<accession>A0A812DN44</accession>
<dbReference type="AlphaFoldDB" id="A0A812DN44"/>
<organism evidence="2 3">
    <name type="scientific">Acanthosepion pharaonis</name>
    <name type="common">Pharaoh cuttlefish</name>
    <name type="synonym">Sepia pharaonis</name>
    <dbReference type="NCBI Taxonomy" id="158019"/>
    <lineage>
        <taxon>Eukaryota</taxon>
        <taxon>Metazoa</taxon>
        <taxon>Spiralia</taxon>
        <taxon>Lophotrochozoa</taxon>
        <taxon>Mollusca</taxon>
        <taxon>Cephalopoda</taxon>
        <taxon>Coleoidea</taxon>
        <taxon>Decapodiformes</taxon>
        <taxon>Sepiida</taxon>
        <taxon>Sepiina</taxon>
        <taxon>Sepiidae</taxon>
        <taxon>Acanthosepion</taxon>
    </lineage>
</organism>
<dbReference type="InterPro" id="IPR040637">
    <property type="entry name" value="Ribosomal_uL10-like_insert"/>
</dbReference>
<reference evidence="2" key="1">
    <citation type="submission" date="2021-01" db="EMBL/GenBank/DDBJ databases">
        <authorList>
            <person name="Li R."/>
            <person name="Bekaert M."/>
        </authorList>
    </citation>
    <scope>NUCLEOTIDE SEQUENCE</scope>
    <source>
        <strain evidence="2">Farmed</strain>
    </source>
</reference>
<dbReference type="Pfam" id="PF17777">
    <property type="entry name" value="RL10P_insert"/>
    <property type="match status" value="1"/>
</dbReference>
<evidence type="ECO:0000313" key="3">
    <source>
        <dbReference type="Proteomes" id="UP000597762"/>
    </source>
</evidence>